<evidence type="ECO:0000313" key="2">
    <source>
        <dbReference type="EMBL" id="PAE86665.1"/>
    </source>
</evidence>
<keyword evidence="1" id="KW-0732">Signal</keyword>
<evidence type="ECO:0008006" key="4">
    <source>
        <dbReference type="Google" id="ProtNLM"/>
    </source>
</evidence>
<protein>
    <recommendedName>
        <fullName evidence="4">MucBP domain-containing protein</fullName>
    </recommendedName>
</protein>
<feature type="chain" id="PRO_5012650625" description="MucBP domain-containing protein" evidence="1">
    <location>
        <begin position="25"/>
        <end position="310"/>
    </location>
</feature>
<sequence>MNRKWFCLLFVPLLIFLGTGKSFANEKGVYYVEEVKEGDKVEITYKSNYKTGSKLEIEDDKYELDYVEKENEYVSEMELEKDYEDAVLSVSSQQTDPNFKVNEVKINNVKITPMNIDFNPVDYPDGLLVGKPFIDHKGQENYKVTNRTISDSGSVVGVSSQWLTYTFDEPHYIHDLYFYFRSVSSYFEVVLLDEDDKKLYSTMYRTGDVNGVMRSFPRVDNVSKIEVRNDPKTNTSFFQLIEAYGKPMAESYDENVTDINFDPSYDSARMTFTNPSSPEYEETLIYLDNRLVLTTTSDDVTFENLSPDRV</sequence>
<gene>
    <name evidence="2" type="ORF">CHH72_22310</name>
</gene>
<dbReference type="Proteomes" id="UP000216207">
    <property type="component" value="Unassembled WGS sequence"/>
</dbReference>
<feature type="non-terminal residue" evidence="2">
    <location>
        <position position="310"/>
    </location>
</feature>
<accession>A0A268NUE4</accession>
<name>A0A268NUE4_SHOCL</name>
<comment type="caution">
    <text evidence="2">The sequence shown here is derived from an EMBL/GenBank/DDBJ whole genome shotgun (WGS) entry which is preliminary data.</text>
</comment>
<evidence type="ECO:0000256" key="1">
    <source>
        <dbReference type="SAM" id="SignalP"/>
    </source>
</evidence>
<feature type="signal peptide" evidence="1">
    <location>
        <begin position="1"/>
        <end position="24"/>
    </location>
</feature>
<organism evidence="2 3">
    <name type="scientific">Shouchella clausii</name>
    <name type="common">Alkalihalobacillus clausii</name>
    <dbReference type="NCBI Taxonomy" id="79880"/>
    <lineage>
        <taxon>Bacteria</taxon>
        <taxon>Bacillati</taxon>
        <taxon>Bacillota</taxon>
        <taxon>Bacilli</taxon>
        <taxon>Bacillales</taxon>
        <taxon>Bacillaceae</taxon>
        <taxon>Shouchella</taxon>
    </lineage>
</organism>
<dbReference type="EMBL" id="NPCC01000057">
    <property type="protein sequence ID" value="PAE86665.1"/>
    <property type="molecule type" value="Genomic_DNA"/>
</dbReference>
<reference evidence="2 3" key="1">
    <citation type="submission" date="2017-07" db="EMBL/GenBank/DDBJ databases">
        <title>Isolation and whole genome analysis of endospore-forming bacteria from heroin.</title>
        <authorList>
            <person name="Kalinowski J."/>
            <person name="Ahrens B."/>
            <person name="Al-Dilaimi A."/>
            <person name="Winkler A."/>
            <person name="Wibberg D."/>
            <person name="Schleenbecker U."/>
            <person name="Ruckert C."/>
            <person name="Wolfel R."/>
            <person name="Grass G."/>
        </authorList>
    </citation>
    <scope>NUCLEOTIDE SEQUENCE [LARGE SCALE GENOMIC DNA]</scope>
    <source>
        <strain evidence="2 3">7539</strain>
    </source>
</reference>
<evidence type="ECO:0000313" key="3">
    <source>
        <dbReference type="Proteomes" id="UP000216207"/>
    </source>
</evidence>
<proteinExistence type="predicted"/>
<dbReference type="RefSeq" id="WP_142301372.1">
    <property type="nucleotide sequence ID" value="NZ_NPCC01000057.1"/>
</dbReference>
<dbReference type="AlphaFoldDB" id="A0A268NUE4"/>